<dbReference type="PROSITE" id="PS51257">
    <property type="entry name" value="PROKAR_LIPOPROTEIN"/>
    <property type="match status" value="1"/>
</dbReference>
<dbReference type="KEGG" id="tsa:AciPR4_3015"/>
<dbReference type="OrthoDB" id="118563at2"/>
<evidence type="ECO:0000313" key="4">
    <source>
        <dbReference type="Proteomes" id="UP000006844"/>
    </source>
</evidence>
<dbReference type="Pfam" id="PF04972">
    <property type="entry name" value="BON"/>
    <property type="match status" value="1"/>
</dbReference>
<sequence>MNRINATRNIGAVATLALALIATGCKPKPVTVDDPTLMSNIQQKIASDGALHNEAIQVYVQQGAATLNGQVSSEAARSLAANDAAAVAGVAKVINNLVVGPTPTTTATVTAPPPVAPEPVAPKVKHEKVVREPAPVQRYTPPPPPQPLPEQARVVAAPPPPPPPPRAPAGPVYRTITLASGSTLPVRVTTPLDSATTQTGDAFSGVIASDVIQDGMVVLAHGTPVTGRVTEAKDAGHFSGNSELAVELTGLNRHGERIALTTEPYDVKGKGRGANTATKAGVGAAAGAILGGIFGGGKGAAIGAAAGGGTGAGINAVTRGQQVQIPSESIVRFHLANSIAIRTATAADSSTPGDPSLQTH</sequence>
<dbReference type="eggNOG" id="COG2823">
    <property type="taxonomic scope" value="Bacteria"/>
</dbReference>
<dbReference type="Gene3D" id="3.30.1340.30">
    <property type="match status" value="1"/>
</dbReference>
<evidence type="ECO:0000259" key="2">
    <source>
        <dbReference type="PROSITE" id="PS50914"/>
    </source>
</evidence>
<feature type="region of interest" description="Disordered" evidence="1">
    <location>
        <begin position="133"/>
        <end position="168"/>
    </location>
</feature>
<evidence type="ECO:0000256" key="1">
    <source>
        <dbReference type="SAM" id="MobiDB-lite"/>
    </source>
</evidence>
<feature type="compositionally biased region" description="Pro residues" evidence="1">
    <location>
        <begin position="157"/>
        <end position="168"/>
    </location>
</feature>
<dbReference type="STRING" id="401053.AciPR4_3015"/>
<dbReference type="InterPro" id="IPR007055">
    <property type="entry name" value="BON_dom"/>
</dbReference>
<dbReference type="RefSeq" id="WP_013569505.1">
    <property type="nucleotide sequence ID" value="NC_014963.1"/>
</dbReference>
<accession>E8V5V6</accession>
<protein>
    <submittedName>
        <fullName evidence="3">Transport-associated protein</fullName>
    </submittedName>
</protein>
<organism evidence="3 4">
    <name type="scientific">Terriglobus saanensis (strain ATCC BAA-1853 / DSM 23119 / SP1PR4)</name>
    <dbReference type="NCBI Taxonomy" id="401053"/>
    <lineage>
        <taxon>Bacteria</taxon>
        <taxon>Pseudomonadati</taxon>
        <taxon>Acidobacteriota</taxon>
        <taxon>Terriglobia</taxon>
        <taxon>Terriglobales</taxon>
        <taxon>Acidobacteriaceae</taxon>
        <taxon>Terriglobus</taxon>
    </lineage>
</organism>
<reference evidence="3 4" key="1">
    <citation type="journal article" date="2012" name="Stand. Genomic Sci.">
        <title>Complete genome sequence of Terriglobus saanensis type strain SP1PR4(T), an Acidobacteria from tundra soil.</title>
        <authorList>
            <person name="Rawat S.R."/>
            <person name="Mannisto M.K."/>
            <person name="Starovoytov V."/>
            <person name="Goodwin L."/>
            <person name="Nolan M."/>
            <person name="Hauser L."/>
            <person name="Land M."/>
            <person name="Davenport K.W."/>
            <person name="Woyke T."/>
            <person name="Haggblom M.M."/>
        </authorList>
    </citation>
    <scope>NUCLEOTIDE SEQUENCE</scope>
    <source>
        <strain evidence="4">ATCC BAA-1853 / DSM 23119 / SP1PR4</strain>
    </source>
</reference>
<dbReference type="Proteomes" id="UP000006844">
    <property type="component" value="Chromosome"/>
</dbReference>
<gene>
    <name evidence="3" type="ordered locus">AciPR4_3015</name>
</gene>
<dbReference type="EMBL" id="CP002467">
    <property type="protein sequence ID" value="ADV83774.1"/>
    <property type="molecule type" value="Genomic_DNA"/>
</dbReference>
<keyword evidence="4" id="KW-1185">Reference proteome</keyword>
<feature type="domain" description="BON" evidence="2">
    <location>
        <begin position="33"/>
        <end position="101"/>
    </location>
</feature>
<dbReference type="HOGENOM" id="CLU_760604_0_0_0"/>
<proteinExistence type="predicted"/>
<name>E8V5V6_TERSS</name>
<dbReference type="AlphaFoldDB" id="E8V5V6"/>
<evidence type="ECO:0000313" key="3">
    <source>
        <dbReference type="EMBL" id="ADV83774.1"/>
    </source>
</evidence>
<dbReference type="PROSITE" id="PS50914">
    <property type="entry name" value="BON"/>
    <property type="match status" value="1"/>
</dbReference>